<dbReference type="KEGG" id="yli:2909948"/>
<gene>
    <name evidence="3" type="ORF">B0I71DRAFT_131873</name>
    <name evidence="2" type="ORF">YALI1_C26377g</name>
</gene>
<reference evidence="2 4" key="1">
    <citation type="journal article" date="2016" name="PLoS ONE">
        <title>Sequence Assembly of Yarrowia lipolytica Strain W29/CLIB89 Shows Transposable Element Diversity.</title>
        <authorList>
            <person name="Magnan C."/>
            <person name="Yu J."/>
            <person name="Chang I."/>
            <person name="Jahn E."/>
            <person name="Kanomata Y."/>
            <person name="Wu J."/>
            <person name="Zeller M."/>
            <person name="Oakes M."/>
            <person name="Baldi P."/>
            <person name="Sandmeyer S."/>
        </authorList>
    </citation>
    <scope>NUCLEOTIDE SEQUENCE [LARGE SCALE GENOMIC DNA]</scope>
    <source>
        <strain evidence="2">CLIB89</strain>
        <strain evidence="4">CLIB89(W29)</strain>
    </source>
</reference>
<evidence type="ECO:0000313" key="5">
    <source>
        <dbReference type="Proteomes" id="UP000256601"/>
    </source>
</evidence>
<feature type="chain" id="PRO_5036017810" evidence="1">
    <location>
        <begin position="18"/>
        <end position="149"/>
    </location>
</feature>
<dbReference type="GeneID" id="2909948"/>
<dbReference type="Proteomes" id="UP000182444">
    <property type="component" value="Chromosome 1C"/>
</dbReference>
<dbReference type="VEuPathDB" id="FungiDB:YALI0_C19107g"/>
<dbReference type="RefSeq" id="XP_501999.1">
    <property type="nucleotide sequence ID" value="XM_501999.1"/>
</dbReference>
<dbReference type="VEuPathDB" id="FungiDB:YALI1_C26377g"/>
<keyword evidence="1" id="KW-0732">Signal</keyword>
<name>A0A1D8NBR6_YARLL</name>
<protein>
    <submittedName>
        <fullName evidence="2">Uncharacterized protein</fullName>
    </submittedName>
</protein>
<evidence type="ECO:0000313" key="3">
    <source>
        <dbReference type="EMBL" id="RDW25836.1"/>
    </source>
</evidence>
<dbReference type="EMBL" id="KZ858992">
    <property type="protein sequence ID" value="RDW25836.1"/>
    <property type="molecule type" value="Genomic_DNA"/>
</dbReference>
<proteinExistence type="predicted"/>
<sequence length="149" mass="16823">MKFSIIVILACIYLVQAASLFERYVGNKVNYKYSAKVDLFDMSKECNGARIKSINVKPNKYTQCHHLTRINSAFIAPSYDCTVTVWKDRKCRGTPDYNATVNHDDKVCAAHIPEGNSMVISCDDNSNPAVAQYRAEHGKKKKGKKEKKN</sequence>
<organism evidence="2 4">
    <name type="scientific">Yarrowia lipolytica</name>
    <name type="common">Candida lipolytica</name>
    <dbReference type="NCBI Taxonomy" id="4952"/>
    <lineage>
        <taxon>Eukaryota</taxon>
        <taxon>Fungi</taxon>
        <taxon>Dikarya</taxon>
        <taxon>Ascomycota</taxon>
        <taxon>Saccharomycotina</taxon>
        <taxon>Dipodascomycetes</taxon>
        <taxon>Dipodascales</taxon>
        <taxon>Dipodascales incertae sedis</taxon>
        <taxon>Yarrowia</taxon>
    </lineage>
</organism>
<dbReference type="EMBL" id="CP017555">
    <property type="protein sequence ID" value="AOW03078.1"/>
    <property type="molecule type" value="Genomic_DNA"/>
</dbReference>
<evidence type="ECO:0000313" key="2">
    <source>
        <dbReference type="EMBL" id="AOW03078.1"/>
    </source>
</evidence>
<reference evidence="3 5" key="2">
    <citation type="submission" date="2018-07" db="EMBL/GenBank/DDBJ databases">
        <title>Draft Genome Assemblies for Five Robust Yarrowia lipolytica Strains Exhibiting High Lipid Production and Pentose Sugar Utilization and Sugar Alcohol Secretion from Undetoxified Lignocellulosic Biomass Hydrolysates.</title>
        <authorList>
            <consortium name="DOE Joint Genome Institute"/>
            <person name="Walker C."/>
            <person name="Ryu S."/>
            <person name="Na H."/>
            <person name="Zane M."/>
            <person name="LaButti K."/>
            <person name="Lipzen A."/>
            <person name="Haridas S."/>
            <person name="Barry K."/>
            <person name="Grigoriev I.V."/>
            <person name="Quarterman J."/>
            <person name="Slininger P."/>
            <person name="Dien B."/>
            <person name="Trinh C.T."/>
        </authorList>
    </citation>
    <scope>NUCLEOTIDE SEQUENCE [LARGE SCALE GENOMIC DNA]</scope>
    <source>
        <strain evidence="3 5">YB392</strain>
    </source>
</reference>
<evidence type="ECO:0000256" key="1">
    <source>
        <dbReference type="SAM" id="SignalP"/>
    </source>
</evidence>
<accession>A0A1D8NBR6</accession>
<feature type="signal peptide" evidence="1">
    <location>
        <begin position="1"/>
        <end position="17"/>
    </location>
</feature>
<dbReference type="Proteomes" id="UP000256601">
    <property type="component" value="Unassembled WGS sequence"/>
</dbReference>
<dbReference type="AlphaFoldDB" id="A0A1D8NBR6"/>
<evidence type="ECO:0000313" key="4">
    <source>
        <dbReference type="Proteomes" id="UP000182444"/>
    </source>
</evidence>
<dbReference type="OrthoDB" id="4075388at2759"/>